<name>A0A8T2A4S2_9BRAS</name>
<proteinExistence type="predicted"/>
<keyword evidence="2" id="KW-1185">Reference proteome</keyword>
<protein>
    <submittedName>
        <fullName evidence="1">Uncharacterized protein</fullName>
    </submittedName>
</protein>
<evidence type="ECO:0000313" key="1">
    <source>
        <dbReference type="EMBL" id="KAG7567906.1"/>
    </source>
</evidence>
<sequence>MSHIYYRRFGSCGDRSNQLWENSDSVIGSKILAESLQYTSGGRLPVRRDRVRFKMDWSDSGDTRLEQWQGNHDGGSGLE</sequence>
<accession>A0A8T2A4S2</accession>
<dbReference type="Proteomes" id="UP000694240">
    <property type="component" value="Chromosome 9"/>
</dbReference>
<reference evidence="1 2" key="1">
    <citation type="submission" date="2020-12" db="EMBL/GenBank/DDBJ databases">
        <title>Concerted genomic and epigenomic changes stabilize Arabidopsis allopolyploids.</title>
        <authorList>
            <person name="Chen Z."/>
        </authorList>
    </citation>
    <scope>NUCLEOTIDE SEQUENCE [LARGE SCALE GENOMIC DNA]</scope>
    <source>
        <strain evidence="1">Allo738</strain>
        <tissue evidence="1">Leaf</tissue>
    </source>
</reference>
<comment type="caution">
    <text evidence="1">The sequence shown here is derived from an EMBL/GenBank/DDBJ whole genome shotgun (WGS) entry which is preliminary data.</text>
</comment>
<gene>
    <name evidence="1" type="ORF">ISN45_Aa04g007400</name>
</gene>
<dbReference type="AlphaFoldDB" id="A0A8T2A4S2"/>
<organism evidence="1 2">
    <name type="scientific">Arabidopsis thaliana x Arabidopsis arenosa</name>
    <dbReference type="NCBI Taxonomy" id="1240361"/>
    <lineage>
        <taxon>Eukaryota</taxon>
        <taxon>Viridiplantae</taxon>
        <taxon>Streptophyta</taxon>
        <taxon>Embryophyta</taxon>
        <taxon>Tracheophyta</taxon>
        <taxon>Spermatophyta</taxon>
        <taxon>Magnoliopsida</taxon>
        <taxon>eudicotyledons</taxon>
        <taxon>Gunneridae</taxon>
        <taxon>Pentapetalae</taxon>
        <taxon>rosids</taxon>
        <taxon>malvids</taxon>
        <taxon>Brassicales</taxon>
        <taxon>Brassicaceae</taxon>
        <taxon>Camelineae</taxon>
        <taxon>Arabidopsis</taxon>
    </lineage>
</organism>
<dbReference type="EMBL" id="JAEFBK010000009">
    <property type="protein sequence ID" value="KAG7567906.1"/>
    <property type="molecule type" value="Genomic_DNA"/>
</dbReference>
<evidence type="ECO:0000313" key="2">
    <source>
        <dbReference type="Proteomes" id="UP000694240"/>
    </source>
</evidence>